<evidence type="ECO:0000313" key="2">
    <source>
        <dbReference type="EMBL" id="GBP86311.1"/>
    </source>
</evidence>
<evidence type="ECO:0000256" key="1">
    <source>
        <dbReference type="SAM" id="MobiDB-lite"/>
    </source>
</evidence>
<gene>
    <name evidence="2" type="ORF">EVAR_58258_1</name>
</gene>
<proteinExistence type="predicted"/>
<accession>A0A4C1ZC13</accession>
<protein>
    <submittedName>
        <fullName evidence="2">Uncharacterized protein</fullName>
    </submittedName>
</protein>
<sequence>MPSIVSAYIRDHEVHTRYIESDSECAGAAARERERSRLFPAHLSLPGCSGADLTFHSDLVSLSTSIPAPPSIPLPAVSPAQRAIKIPCRVCIAFVDSIGRAAEQTGADVELTESAISEVFEASVFRGNNNVPANGPRGGGGRGHKLKQKK</sequence>
<evidence type="ECO:0000313" key="3">
    <source>
        <dbReference type="Proteomes" id="UP000299102"/>
    </source>
</evidence>
<feature type="region of interest" description="Disordered" evidence="1">
    <location>
        <begin position="127"/>
        <end position="150"/>
    </location>
</feature>
<dbReference type="Proteomes" id="UP000299102">
    <property type="component" value="Unassembled WGS sequence"/>
</dbReference>
<dbReference type="AlphaFoldDB" id="A0A4C1ZC13"/>
<name>A0A4C1ZC13_EUMVA</name>
<keyword evidence="3" id="KW-1185">Reference proteome</keyword>
<comment type="caution">
    <text evidence="2">The sequence shown here is derived from an EMBL/GenBank/DDBJ whole genome shotgun (WGS) entry which is preliminary data.</text>
</comment>
<reference evidence="2 3" key="1">
    <citation type="journal article" date="2019" name="Commun. Biol.">
        <title>The bagworm genome reveals a unique fibroin gene that provides high tensile strength.</title>
        <authorList>
            <person name="Kono N."/>
            <person name="Nakamura H."/>
            <person name="Ohtoshi R."/>
            <person name="Tomita M."/>
            <person name="Numata K."/>
            <person name="Arakawa K."/>
        </authorList>
    </citation>
    <scope>NUCLEOTIDE SEQUENCE [LARGE SCALE GENOMIC DNA]</scope>
</reference>
<organism evidence="2 3">
    <name type="scientific">Eumeta variegata</name>
    <name type="common">Bagworm moth</name>
    <name type="synonym">Eumeta japonica</name>
    <dbReference type="NCBI Taxonomy" id="151549"/>
    <lineage>
        <taxon>Eukaryota</taxon>
        <taxon>Metazoa</taxon>
        <taxon>Ecdysozoa</taxon>
        <taxon>Arthropoda</taxon>
        <taxon>Hexapoda</taxon>
        <taxon>Insecta</taxon>
        <taxon>Pterygota</taxon>
        <taxon>Neoptera</taxon>
        <taxon>Endopterygota</taxon>
        <taxon>Lepidoptera</taxon>
        <taxon>Glossata</taxon>
        <taxon>Ditrysia</taxon>
        <taxon>Tineoidea</taxon>
        <taxon>Psychidae</taxon>
        <taxon>Oiketicinae</taxon>
        <taxon>Eumeta</taxon>
    </lineage>
</organism>
<dbReference type="EMBL" id="BGZK01001786">
    <property type="protein sequence ID" value="GBP86311.1"/>
    <property type="molecule type" value="Genomic_DNA"/>
</dbReference>